<keyword evidence="1" id="KW-0472">Membrane</keyword>
<keyword evidence="1" id="KW-0812">Transmembrane</keyword>
<keyword evidence="3" id="KW-1185">Reference proteome</keyword>
<keyword evidence="1" id="KW-1133">Transmembrane helix</keyword>
<evidence type="ECO:0000313" key="3">
    <source>
        <dbReference type="Proteomes" id="UP000318437"/>
    </source>
</evidence>
<evidence type="ECO:0000256" key="1">
    <source>
        <dbReference type="SAM" id="Phobius"/>
    </source>
</evidence>
<dbReference type="Proteomes" id="UP000318437">
    <property type="component" value="Unassembled WGS sequence"/>
</dbReference>
<protein>
    <submittedName>
        <fullName evidence="2">Uncharacterized protein</fullName>
    </submittedName>
</protein>
<name>A0A5C6CY24_9BACT</name>
<feature type="transmembrane region" description="Helical" evidence="1">
    <location>
        <begin position="74"/>
        <end position="95"/>
    </location>
</feature>
<dbReference type="RefSeq" id="WP_146447347.1">
    <property type="nucleotide sequence ID" value="NZ_SJPS01000001.1"/>
</dbReference>
<sequence>MLICTGLAVILSAQLWPGLPVAAAIALIGCGATGVMCQQLDTRHRRLRLCGSLLVYAALVGLAVGAQLHLRNDAIYVADAVVAVLLLLTAVQTTFQRTDSASSW</sequence>
<feature type="transmembrane region" description="Helical" evidence="1">
    <location>
        <begin position="15"/>
        <end position="37"/>
    </location>
</feature>
<accession>A0A5C6CY24</accession>
<reference evidence="2 3" key="1">
    <citation type="submission" date="2019-02" db="EMBL/GenBank/DDBJ databases">
        <title>Deep-cultivation of Planctomycetes and their phenomic and genomic characterization uncovers novel biology.</title>
        <authorList>
            <person name="Wiegand S."/>
            <person name="Jogler M."/>
            <person name="Boedeker C."/>
            <person name="Pinto D."/>
            <person name="Vollmers J."/>
            <person name="Rivas-Marin E."/>
            <person name="Kohn T."/>
            <person name="Peeters S.H."/>
            <person name="Heuer A."/>
            <person name="Rast P."/>
            <person name="Oberbeckmann S."/>
            <person name="Bunk B."/>
            <person name="Jeske O."/>
            <person name="Meyerdierks A."/>
            <person name="Storesund J.E."/>
            <person name="Kallscheuer N."/>
            <person name="Luecker S."/>
            <person name="Lage O.M."/>
            <person name="Pohl T."/>
            <person name="Merkel B.J."/>
            <person name="Hornburger P."/>
            <person name="Mueller R.-W."/>
            <person name="Bruemmer F."/>
            <person name="Labrenz M."/>
            <person name="Spormann A.M."/>
            <person name="Op Den Camp H."/>
            <person name="Overmann J."/>
            <person name="Amann R."/>
            <person name="Jetten M.S.M."/>
            <person name="Mascher T."/>
            <person name="Medema M.H."/>
            <person name="Devos D.P."/>
            <person name="Kaster A.-K."/>
            <person name="Ovreas L."/>
            <person name="Rohde M."/>
            <person name="Galperin M.Y."/>
            <person name="Jogler C."/>
        </authorList>
    </citation>
    <scope>NUCLEOTIDE SEQUENCE [LARGE SCALE GENOMIC DNA]</scope>
    <source>
        <strain evidence="2 3">Pla144</strain>
    </source>
</reference>
<feature type="transmembrane region" description="Helical" evidence="1">
    <location>
        <begin position="49"/>
        <end position="68"/>
    </location>
</feature>
<comment type="caution">
    <text evidence="2">The sequence shown here is derived from an EMBL/GenBank/DDBJ whole genome shotgun (WGS) entry which is preliminary data.</text>
</comment>
<evidence type="ECO:0000313" key="2">
    <source>
        <dbReference type="EMBL" id="TWU29298.1"/>
    </source>
</evidence>
<gene>
    <name evidence="2" type="ORF">Pla144_00740</name>
</gene>
<dbReference type="AlphaFoldDB" id="A0A5C6CY24"/>
<dbReference type="EMBL" id="SJPS01000001">
    <property type="protein sequence ID" value="TWU29298.1"/>
    <property type="molecule type" value="Genomic_DNA"/>
</dbReference>
<proteinExistence type="predicted"/>
<organism evidence="2 3">
    <name type="scientific">Bythopirellula polymerisocia</name>
    <dbReference type="NCBI Taxonomy" id="2528003"/>
    <lineage>
        <taxon>Bacteria</taxon>
        <taxon>Pseudomonadati</taxon>
        <taxon>Planctomycetota</taxon>
        <taxon>Planctomycetia</taxon>
        <taxon>Pirellulales</taxon>
        <taxon>Lacipirellulaceae</taxon>
        <taxon>Bythopirellula</taxon>
    </lineage>
</organism>